<gene>
    <name evidence="1 3 4" type="ORF">SRAE_0000049500</name>
</gene>
<dbReference type="CTD" id="36373737"/>
<evidence type="ECO:0000313" key="1">
    <source>
        <dbReference type="EMBL" id="CEF61369.1"/>
    </source>
</evidence>
<dbReference type="WBParaSite" id="SRAE_0000049500.1">
    <property type="protein sequence ID" value="SRAE_0000049500.1"/>
    <property type="gene ID" value="WBGene00256239"/>
</dbReference>
<keyword evidence="2" id="KW-1185">Reference proteome</keyword>
<name>A0A090L1L2_STRRB</name>
<dbReference type="EMBL" id="LN609407">
    <property type="protein sequence ID" value="CEF61369.1"/>
    <property type="molecule type" value="Genomic_DNA"/>
</dbReference>
<dbReference type="Proteomes" id="UP000035682">
    <property type="component" value="Unplaced"/>
</dbReference>
<reference evidence="1" key="1">
    <citation type="submission" date="2014-09" db="EMBL/GenBank/DDBJ databases">
        <authorList>
            <person name="Aslett A.Martin."/>
        </authorList>
    </citation>
    <scope>NUCLEOTIDE SEQUENCE</scope>
    <source>
        <strain evidence="1">ED321 Heterogonic</strain>
    </source>
</reference>
<accession>A0A090L1L2</accession>
<evidence type="ECO:0000313" key="4">
    <source>
        <dbReference type="WormBase" id="SRAE_0000049500"/>
    </source>
</evidence>
<evidence type="ECO:0000313" key="3">
    <source>
        <dbReference type="WBParaSite" id="SRAE_0000049500.1"/>
    </source>
</evidence>
<sequence>MQSNSSFLLLDMGAQPRQFSAILNQALCKANIQKLDNRDALLELIEVLTLEEISKIQALLPPDTNDWSSDLLMSCAHVIDNNSKSVRASIYSQFVDIILHRFDPRECEKANVPLKKFLLLCTYNLPTSFAEMKLKDVFDQLKLIQIMGNKSRLLFT</sequence>
<protein>
    <submittedName>
        <fullName evidence="1 3">Uncharacterized protein</fullName>
    </submittedName>
</protein>
<reference evidence="3" key="3">
    <citation type="submission" date="2020-12" db="UniProtKB">
        <authorList>
            <consortium name="WormBaseParasite"/>
        </authorList>
    </citation>
    <scope>IDENTIFICATION</scope>
</reference>
<proteinExistence type="predicted"/>
<reference evidence="2" key="2">
    <citation type="submission" date="2014-09" db="EMBL/GenBank/DDBJ databases">
        <authorList>
            <person name="Martin A.A."/>
        </authorList>
    </citation>
    <scope>NUCLEOTIDE SEQUENCE</scope>
    <source>
        <strain evidence="2">ED321</strain>
    </source>
</reference>
<dbReference type="WormBase" id="SRAE_0000049500">
    <property type="protein sequence ID" value="SRP04631"/>
    <property type="gene ID" value="WBGene00256239"/>
</dbReference>
<organism evidence="1">
    <name type="scientific">Strongyloides ratti</name>
    <name type="common">Parasitic roundworm</name>
    <dbReference type="NCBI Taxonomy" id="34506"/>
    <lineage>
        <taxon>Eukaryota</taxon>
        <taxon>Metazoa</taxon>
        <taxon>Ecdysozoa</taxon>
        <taxon>Nematoda</taxon>
        <taxon>Chromadorea</taxon>
        <taxon>Rhabditida</taxon>
        <taxon>Tylenchina</taxon>
        <taxon>Panagrolaimomorpha</taxon>
        <taxon>Strongyloidoidea</taxon>
        <taxon>Strongyloididae</taxon>
        <taxon>Strongyloides</taxon>
    </lineage>
</organism>
<dbReference type="AlphaFoldDB" id="A0A090L1L2"/>
<dbReference type="GeneID" id="36373737"/>
<evidence type="ECO:0000313" key="2">
    <source>
        <dbReference type="Proteomes" id="UP000035682"/>
    </source>
</evidence>
<dbReference type="RefSeq" id="XP_024500578.1">
    <property type="nucleotide sequence ID" value="XM_024646392.1"/>
</dbReference>